<proteinExistence type="predicted"/>
<reference evidence="2" key="1">
    <citation type="submission" date="2004-02" db="EMBL/GenBank/DDBJ databases">
        <title>Analysis and comparison of biosynthetic gene clusters for the 2-deoxy-inosamine containing aminoglycoside antibiotics ribostamycin, neomycin, lividomycin, paromomycin and butirosin.</title>
        <authorList>
            <person name="Aboshanab K.M."/>
            <person name="Schmidt-Beissner H."/>
            <person name="Wehmeier U.F."/>
            <person name="Piepersberg W."/>
            <person name="Welzel K."/>
            <person name="Vente A."/>
        </authorList>
    </citation>
    <scope>NUCLEOTIDE SEQUENCE</scope>
    <source>
        <strain evidence="2">DSM 40063</strain>
    </source>
</reference>
<dbReference type="EMBL" id="AJ786317">
    <property type="protein sequence ID" value="CAH05109.1"/>
    <property type="molecule type" value="Genomic_DNA"/>
</dbReference>
<evidence type="ECO:0000256" key="1">
    <source>
        <dbReference type="SAM" id="MobiDB-lite"/>
    </source>
</evidence>
<name>Q4A4B2_STRFR</name>
<evidence type="ECO:0000313" key="3">
    <source>
        <dbReference type="EMBL" id="CAH05109.1"/>
    </source>
</evidence>
<dbReference type="EMBL" id="AJ629247">
    <property type="protein sequence ID" value="CAF33305.1"/>
    <property type="molecule type" value="Genomic_DNA"/>
</dbReference>
<accession>Q4A4B2</accession>
<feature type="region of interest" description="Disordered" evidence="1">
    <location>
        <begin position="1"/>
        <end position="21"/>
    </location>
</feature>
<sequence length="98" mass="10860">MRSEGPGRPGDRRPAPAFRGLAGSRQRPWYGLAARYRVSHWPGAPAVARHRAIVMPRTPLASVAAMSLWTVRVPQPPVWCRSPSERTAPEPVWRVSVA</sequence>
<evidence type="ECO:0000313" key="2">
    <source>
        <dbReference type="EMBL" id="CAF33305.1"/>
    </source>
</evidence>
<organism evidence="3">
    <name type="scientific">Streptomyces fradiae</name>
    <name type="common">Streptomyces roseoflavus</name>
    <dbReference type="NCBI Taxonomy" id="1906"/>
    <lineage>
        <taxon>Bacteria</taxon>
        <taxon>Bacillati</taxon>
        <taxon>Actinomycetota</taxon>
        <taxon>Actinomycetes</taxon>
        <taxon>Kitasatosporales</taxon>
        <taxon>Streptomycetaceae</taxon>
        <taxon>Streptomyces</taxon>
    </lineage>
</organism>
<dbReference type="AlphaFoldDB" id="Q4A4B2"/>
<reference evidence="3" key="2">
    <citation type="submission" date="2004-07" db="EMBL/GenBank/DDBJ databases">
        <title>Cloning and characterization of a neomycin biosynthetic gene cluster from Streptomyces fradiae, ATCC 10745.</title>
        <authorList>
            <person name="Subba B."/>
            <person name="Kharel M.K."/>
            <person name="Sthapit B."/>
            <person name="Liou K."/>
            <person name="Lee H.C."/>
            <person name="Woo J.S."/>
            <person name="Sohng J.K."/>
        </authorList>
    </citation>
    <scope>NUCLEOTIDE SEQUENCE</scope>
    <source>
        <strain evidence="3">ATCC 10745</strain>
    </source>
</reference>
<feature type="compositionally biased region" description="Basic and acidic residues" evidence="1">
    <location>
        <begin position="1"/>
        <end position="14"/>
    </location>
</feature>
<protein>
    <submittedName>
        <fullName evidence="3">Uncharacterized protein</fullName>
    </submittedName>
</protein>